<evidence type="ECO:0000259" key="1">
    <source>
        <dbReference type="Pfam" id="PF00753"/>
    </source>
</evidence>
<sequence>MALGLRLRLGRPEIGRYADRFGLPRSTREQGDGVGVTFLGVASLLIDDGSTAVLTDGFFSRPSLRRVALGTIAPDEARIDATLARAGIDRVDVVAPVHTHFDHVMDSAVVAQRTGARLVGGTSVAQVGQGGGLPDEQVEVVVPGAPMRVGGFRLTWVEGEHCPPDRYPGTITAPVVPPVRTEAYRCGEAWSILVEHDSGRTALVQGSAGFRPGALAGHRAEVAYLGIGQLGVQDRAYIEQYWAETVETVGARQVVLIHWDDFFRPLDKPLRALPYLGDDLDATMDVLTRLAGHQGVGLHFPSVWRREDPWALLG</sequence>
<dbReference type="Pfam" id="PF00753">
    <property type="entry name" value="Lactamase_B"/>
    <property type="match status" value="1"/>
</dbReference>
<keyword evidence="3" id="KW-1185">Reference proteome</keyword>
<accession>A0A852R5U8</accession>
<dbReference type="Proteomes" id="UP000582231">
    <property type="component" value="Unassembled WGS sequence"/>
</dbReference>
<gene>
    <name evidence="2" type="ORF">BJ958_000517</name>
</gene>
<name>A0A852R5U8_9ACTN</name>
<dbReference type="InterPro" id="IPR050114">
    <property type="entry name" value="UPF0173_UPF0282_UlaG_hydrolase"/>
</dbReference>
<organism evidence="2 3">
    <name type="scientific">Nocardioides kongjuensis</name>
    <dbReference type="NCBI Taxonomy" id="349522"/>
    <lineage>
        <taxon>Bacteria</taxon>
        <taxon>Bacillati</taxon>
        <taxon>Actinomycetota</taxon>
        <taxon>Actinomycetes</taxon>
        <taxon>Propionibacteriales</taxon>
        <taxon>Nocardioidaceae</taxon>
        <taxon>Nocardioides</taxon>
    </lineage>
</organism>
<evidence type="ECO:0000313" key="2">
    <source>
        <dbReference type="EMBL" id="NYD28971.1"/>
    </source>
</evidence>
<reference evidence="2 3" key="1">
    <citation type="submission" date="2020-07" db="EMBL/GenBank/DDBJ databases">
        <title>Sequencing the genomes of 1000 actinobacteria strains.</title>
        <authorList>
            <person name="Klenk H.-P."/>
        </authorList>
    </citation>
    <scope>NUCLEOTIDE SEQUENCE [LARGE SCALE GENOMIC DNA]</scope>
    <source>
        <strain evidence="2 3">DSM 19082</strain>
    </source>
</reference>
<protein>
    <submittedName>
        <fullName evidence="2">L-ascorbate metabolism protein UlaG (Beta-lactamase superfamily)</fullName>
    </submittedName>
</protein>
<evidence type="ECO:0000313" key="3">
    <source>
        <dbReference type="Proteomes" id="UP000582231"/>
    </source>
</evidence>
<dbReference type="InterPro" id="IPR001279">
    <property type="entry name" value="Metallo-B-lactamas"/>
</dbReference>
<dbReference type="InterPro" id="IPR036866">
    <property type="entry name" value="RibonucZ/Hydroxyglut_hydro"/>
</dbReference>
<proteinExistence type="predicted"/>
<dbReference type="EMBL" id="JACCBF010000001">
    <property type="protein sequence ID" value="NYD28971.1"/>
    <property type="molecule type" value="Genomic_DNA"/>
</dbReference>
<comment type="caution">
    <text evidence="2">The sequence shown here is derived from an EMBL/GenBank/DDBJ whole genome shotgun (WGS) entry which is preliminary data.</text>
</comment>
<dbReference type="AlphaFoldDB" id="A0A852R5U8"/>
<dbReference type="PANTHER" id="PTHR43546">
    <property type="entry name" value="UPF0173 METAL-DEPENDENT HYDROLASE MJ1163-RELATED"/>
    <property type="match status" value="1"/>
</dbReference>
<feature type="domain" description="Metallo-beta-lactamase" evidence="1">
    <location>
        <begin position="37"/>
        <end position="168"/>
    </location>
</feature>
<dbReference type="RefSeq" id="WP_218865570.1">
    <property type="nucleotide sequence ID" value="NZ_BAABEF010000001.1"/>
</dbReference>
<dbReference type="PANTHER" id="PTHR43546:SF3">
    <property type="entry name" value="UPF0173 METAL-DEPENDENT HYDROLASE MJ1163"/>
    <property type="match status" value="1"/>
</dbReference>
<dbReference type="Gene3D" id="3.60.15.10">
    <property type="entry name" value="Ribonuclease Z/Hydroxyacylglutathione hydrolase-like"/>
    <property type="match status" value="1"/>
</dbReference>
<dbReference type="SUPFAM" id="SSF56281">
    <property type="entry name" value="Metallo-hydrolase/oxidoreductase"/>
    <property type="match status" value="1"/>
</dbReference>